<comment type="subcellular location">
    <subcellularLocation>
        <location evidence="12">Cytoplasm</location>
    </subcellularLocation>
</comment>
<keyword evidence="12" id="KW-0963">Cytoplasm</keyword>
<dbReference type="EC" id="1.3.3.15" evidence="6 12"/>
<dbReference type="Gene3D" id="1.10.3110.10">
    <property type="entry name" value="protoporphyrinogen ix oxidase, domain 3"/>
    <property type="match status" value="1"/>
</dbReference>
<evidence type="ECO:0000256" key="7">
    <source>
        <dbReference type="ARBA" id="ARBA00019046"/>
    </source>
</evidence>
<evidence type="ECO:0000256" key="5">
    <source>
        <dbReference type="ARBA" id="ARBA00008310"/>
    </source>
</evidence>
<dbReference type="GO" id="GO:0005737">
    <property type="term" value="C:cytoplasm"/>
    <property type="evidence" value="ECO:0007669"/>
    <property type="project" value="UniProtKB-SubCell"/>
</dbReference>
<accession>A0A967B178</accession>
<evidence type="ECO:0000256" key="13">
    <source>
        <dbReference type="SAM" id="MobiDB-lite"/>
    </source>
</evidence>
<dbReference type="InterPro" id="IPR004572">
    <property type="entry name" value="Protoporphyrinogen_oxidase"/>
</dbReference>
<dbReference type="PANTHER" id="PTHR42923:SF3">
    <property type="entry name" value="PROTOPORPHYRINOGEN OXIDASE"/>
    <property type="match status" value="1"/>
</dbReference>
<evidence type="ECO:0000256" key="4">
    <source>
        <dbReference type="ARBA" id="ARBA00004744"/>
    </source>
</evidence>
<evidence type="ECO:0000313" key="15">
    <source>
        <dbReference type="EMBL" id="NHN56924.1"/>
    </source>
</evidence>
<dbReference type="Pfam" id="PF01593">
    <property type="entry name" value="Amino_oxidase"/>
    <property type="match status" value="1"/>
</dbReference>
<protein>
    <recommendedName>
        <fullName evidence="7 12">Coproporphyrinogen III oxidase</fullName>
        <ecNumber evidence="6 12">1.3.3.15</ecNumber>
    </recommendedName>
</protein>
<comment type="similarity">
    <text evidence="5 12">Belongs to the protoporphyrinogen/coproporphyrinogen oxidase family. Coproporphyrinogen III oxidase subfamily.</text>
</comment>
<comment type="cofactor">
    <cofactor evidence="2 12">
        <name>FAD</name>
        <dbReference type="ChEBI" id="CHEBI:57692"/>
    </cofactor>
</comment>
<evidence type="ECO:0000256" key="12">
    <source>
        <dbReference type="RuleBase" id="RU364052"/>
    </source>
</evidence>
<feature type="compositionally biased region" description="Basic and acidic residues" evidence="13">
    <location>
        <begin position="459"/>
        <end position="473"/>
    </location>
</feature>
<dbReference type="Gene3D" id="3.50.50.60">
    <property type="entry name" value="FAD/NAD(P)-binding domain"/>
    <property type="match status" value="1"/>
</dbReference>
<evidence type="ECO:0000313" key="16">
    <source>
        <dbReference type="Proteomes" id="UP000744769"/>
    </source>
</evidence>
<dbReference type="SUPFAM" id="SSF54373">
    <property type="entry name" value="FAD-linked reductases, C-terminal domain"/>
    <property type="match status" value="1"/>
</dbReference>
<keyword evidence="16" id="KW-1185">Reference proteome</keyword>
<organism evidence="15 16">
    <name type="scientific">Metallococcus carri</name>
    <dbReference type="NCBI Taxonomy" id="1656884"/>
    <lineage>
        <taxon>Bacteria</taxon>
        <taxon>Bacillati</taxon>
        <taxon>Actinomycetota</taxon>
        <taxon>Actinomycetes</taxon>
        <taxon>Micrococcales</taxon>
        <taxon>Dermacoccaceae</taxon>
        <taxon>Metallococcus</taxon>
    </lineage>
</organism>
<keyword evidence="8 12" id="KW-0285">Flavoprotein</keyword>
<keyword evidence="10 12" id="KW-0560">Oxidoreductase</keyword>
<dbReference type="EMBL" id="JAAOIV010000011">
    <property type="protein sequence ID" value="NHN56924.1"/>
    <property type="molecule type" value="Genomic_DNA"/>
</dbReference>
<dbReference type="GO" id="GO:0004729">
    <property type="term" value="F:oxygen-dependent protoporphyrinogen oxidase activity"/>
    <property type="evidence" value="ECO:0007669"/>
    <property type="project" value="UniProtKB-UniRule"/>
</dbReference>
<evidence type="ECO:0000256" key="10">
    <source>
        <dbReference type="ARBA" id="ARBA00023002"/>
    </source>
</evidence>
<proteinExistence type="inferred from homology"/>
<comment type="pathway">
    <text evidence="4 12">Porphyrin-containing compound metabolism; protoheme biosynthesis.</text>
</comment>
<evidence type="ECO:0000256" key="6">
    <source>
        <dbReference type="ARBA" id="ARBA00012402"/>
    </source>
</evidence>
<dbReference type="AlphaFoldDB" id="A0A967B178"/>
<comment type="catalytic activity">
    <reaction evidence="1">
        <text>coproporphyrinogen III + 3 O2 = coproporphyrin III + 3 H2O2</text>
        <dbReference type="Rhea" id="RHEA:43436"/>
        <dbReference type="ChEBI" id="CHEBI:15379"/>
        <dbReference type="ChEBI" id="CHEBI:16240"/>
        <dbReference type="ChEBI" id="CHEBI:57309"/>
        <dbReference type="ChEBI" id="CHEBI:131725"/>
        <dbReference type="EC" id="1.3.3.15"/>
    </reaction>
    <physiologicalReaction direction="left-to-right" evidence="1">
        <dbReference type="Rhea" id="RHEA:43437"/>
    </physiologicalReaction>
</comment>
<evidence type="ECO:0000256" key="9">
    <source>
        <dbReference type="ARBA" id="ARBA00022827"/>
    </source>
</evidence>
<dbReference type="Proteomes" id="UP000744769">
    <property type="component" value="Unassembled WGS sequence"/>
</dbReference>
<evidence type="ECO:0000256" key="1">
    <source>
        <dbReference type="ARBA" id="ARBA00001755"/>
    </source>
</evidence>
<keyword evidence="9 12" id="KW-0274">FAD</keyword>
<dbReference type="NCBIfam" id="TIGR00562">
    <property type="entry name" value="proto_IX_ox"/>
    <property type="match status" value="1"/>
</dbReference>
<feature type="domain" description="Amine oxidase" evidence="14">
    <location>
        <begin position="8"/>
        <end position="451"/>
    </location>
</feature>
<evidence type="ECO:0000259" key="14">
    <source>
        <dbReference type="Pfam" id="PF01593"/>
    </source>
</evidence>
<dbReference type="SUPFAM" id="SSF51905">
    <property type="entry name" value="FAD/NAD(P)-binding domain"/>
    <property type="match status" value="1"/>
</dbReference>
<reference evidence="15" key="1">
    <citation type="submission" date="2020-03" db="EMBL/GenBank/DDBJ databases">
        <title>Draft sequencing of Calidifontibacter sp. DB0510.</title>
        <authorList>
            <person name="Kim D.-U."/>
        </authorList>
    </citation>
    <scope>NUCLEOTIDE SEQUENCE</scope>
    <source>
        <strain evidence="15">DB0510</strain>
    </source>
</reference>
<comment type="function">
    <text evidence="3 12">Involved in coproporphyrin-dependent heme b biosynthesis. Catalyzes the oxidation of coproporphyrinogen III to coproporphyrin III.</text>
</comment>
<sequence length="473" mass="49009">MAVVGGGITGLAAALELAGSGHEVHLLEGSDRIGGKLRLAQVGDHQVDVGAESMLARRPETGEIITAAGANTVHPQRLPAYIWSRGVLTPMPSGTVMGVPSDPRSLGGLLTGAEVDRAAHEVTVHTHSADESLGDLIARAFGPAVVDRLVEPLLGGVYAGHARLLSARACLPALFTAASEGAPLSSVARAAQPAPGATPAPVFAGLEGGVGRLPGELVLALEHRGVHLRVNAPVTHATRGADGRWRLRTGSTRSDDYLVADAVVLATPAAPTARLLGELSPSAVTELAAIDYASMAIVTFGYDASVAERFPESSGFLVPAVDGRSVKASTFSSRKWPWLAASAPDTFYVRASLGRHREVAVLQRSDAELAALAARELGEAVRADLPRPKAVHVQRWGGALPQYAVGHLDRVARARAALPEDGTVRLAGAAYDGVGIPACIASGRTAAQHILTSLQGGTVDHDNGEHEHERRPS</sequence>
<feature type="region of interest" description="Disordered" evidence="13">
    <location>
        <begin position="454"/>
        <end position="473"/>
    </location>
</feature>
<dbReference type="InterPro" id="IPR036188">
    <property type="entry name" value="FAD/NAD-bd_sf"/>
</dbReference>
<name>A0A967B178_9MICO</name>
<evidence type="ECO:0000256" key="2">
    <source>
        <dbReference type="ARBA" id="ARBA00001974"/>
    </source>
</evidence>
<dbReference type="GO" id="GO:0006783">
    <property type="term" value="P:heme biosynthetic process"/>
    <property type="evidence" value="ECO:0007669"/>
    <property type="project" value="UniProtKB-UniRule"/>
</dbReference>
<evidence type="ECO:0000256" key="11">
    <source>
        <dbReference type="ARBA" id="ARBA00023133"/>
    </source>
</evidence>
<dbReference type="InterPro" id="IPR050464">
    <property type="entry name" value="Zeta_carotene_desat/Oxidored"/>
</dbReference>
<dbReference type="Gene3D" id="3.90.660.20">
    <property type="entry name" value="Protoporphyrinogen oxidase, mitochondrial, domain 2"/>
    <property type="match status" value="1"/>
</dbReference>
<evidence type="ECO:0000256" key="8">
    <source>
        <dbReference type="ARBA" id="ARBA00022630"/>
    </source>
</evidence>
<keyword evidence="11 12" id="KW-0350">Heme biosynthesis</keyword>
<comment type="caution">
    <text evidence="15">The sequence shown here is derived from an EMBL/GenBank/DDBJ whole genome shotgun (WGS) entry which is preliminary data.</text>
</comment>
<dbReference type="InterPro" id="IPR002937">
    <property type="entry name" value="Amino_oxidase"/>
</dbReference>
<gene>
    <name evidence="15" type="primary">hemG</name>
    <name evidence="15" type="ORF">G9U51_14195</name>
</gene>
<evidence type="ECO:0000256" key="3">
    <source>
        <dbReference type="ARBA" id="ARBA00002185"/>
    </source>
</evidence>
<dbReference type="PANTHER" id="PTHR42923">
    <property type="entry name" value="PROTOPORPHYRINOGEN OXIDASE"/>
    <property type="match status" value="1"/>
</dbReference>